<evidence type="ECO:0000313" key="3">
    <source>
        <dbReference type="EMBL" id="ELU01476.1"/>
    </source>
</evidence>
<dbReference type="InterPro" id="IPR036047">
    <property type="entry name" value="F-box-like_dom_sf"/>
</dbReference>
<dbReference type="Pfam" id="PF13516">
    <property type="entry name" value="LRR_6"/>
    <property type="match status" value="1"/>
</dbReference>
<reference evidence="3 5" key="2">
    <citation type="journal article" date="2013" name="Nature">
        <title>Insights into bilaterian evolution from three spiralian genomes.</title>
        <authorList>
            <person name="Simakov O."/>
            <person name="Marletaz F."/>
            <person name="Cho S.J."/>
            <person name="Edsinger-Gonzales E."/>
            <person name="Havlak P."/>
            <person name="Hellsten U."/>
            <person name="Kuo D.H."/>
            <person name="Larsson T."/>
            <person name="Lv J."/>
            <person name="Arendt D."/>
            <person name="Savage R."/>
            <person name="Osoegawa K."/>
            <person name="de Jong P."/>
            <person name="Grimwood J."/>
            <person name="Chapman J.A."/>
            <person name="Shapiro H."/>
            <person name="Aerts A."/>
            <person name="Otillar R.P."/>
            <person name="Terry A.Y."/>
            <person name="Boore J.L."/>
            <person name="Grigoriev I.V."/>
            <person name="Lindberg D.R."/>
            <person name="Seaver E.C."/>
            <person name="Weisblat D.A."/>
            <person name="Putnam N.H."/>
            <person name="Rokhsar D.S."/>
        </authorList>
    </citation>
    <scope>NUCLEOTIDE SEQUENCE</scope>
    <source>
        <strain evidence="3 5">I ESC-2004</strain>
    </source>
</reference>
<dbReference type="OMA" id="KWCQGVT"/>
<feature type="domain" description="F-box" evidence="2">
    <location>
        <begin position="1"/>
        <end position="46"/>
    </location>
</feature>
<protein>
    <recommendedName>
        <fullName evidence="2">F-box domain-containing protein</fullName>
    </recommendedName>
</protein>
<dbReference type="GO" id="GO:0031146">
    <property type="term" value="P:SCF-dependent proteasomal ubiquitin-dependent protein catabolic process"/>
    <property type="evidence" value="ECO:0007669"/>
    <property type="project" value="TreeGrafter"/>
</dbReference>
<dbReference type="InterPro" id="IPR006553">
    <property type="entry name" value="Leu-rich_rpt_Cys-con_subtyp"/>
</dbReference>
<dbReference type="InterPro" id="IPR001810">
    <property type="entry name" value="F-box_dom"/>
</dbReference>
<sequence length="623" mass="70247">MMESLPDSCLLLIFSKLRYEDLCLGVRMCCHHWRSLTFDRDLWRHIIVPAHFSNCRLYLMLQKVHEHVEDLDLSSCDYISQVGLMELALLSFPRLKKLSVPITGVFGDSLFLRLSQSCPVLEELEHVTPNLDDTCNPVLCQMLFPLLKVLNDRPVAQFGRIRKSPQLQLDVQKRTWWQRALTRLAEACDQVSAYKCCRGMEYIDGDGFKHISESFSALTELELRHCSLTDKAFQLFAEHNKVGGLSKLIMDKPGDITDESLSIIAEFSPKLTNLKLSRCALITNSGVLNLTAKCKYLTELHLNNSPSFLGSPKPKSDIDNSCLKSIGENCPLLLTFRLFYSSLVSTEGFQAMLTGCKNLRGLMLYECAHISDDCLETFLGFPHLRALILVNSSDVTPRGIINFILKAPTLARLSFYAKQDDFLHDLSSLAESTYEGICLQPTTFHPNVLKFLTLRGVGSSFIQLITVLCPALLMLDLRSGCFVDSVCLKNVVKNCEILEELDVSSCDYDCESSLLSTVSEHCTHLRKLAFGGSVNDCSHEDLYAVIQSCQSLRLLTLNQPKWPQLKEEELVAKIKEHHGGQCCVKIDKEFDDEDSFFLDLHFTPIKYLNSVPNSKSILLSKEA</sequence>
<gene>
    <name evidence="3" type="ORF">CAPTEDRAFT_197887</name>
</gene>
<dbReference type="EMBL" id="KB305005">
    <property type="protein sequence ID" value="ELU01476.1"/>
    <property type="molecule type" value="Genomic_DNA"/>
</dbReference>
<dbReference type="EMBL" id="AMQN01001722">
    <property type="status" value="NOT_ANNOTATED_CDS"/>
    <property type="molecule type" value="Genomic_DNA"/>
</dbReference>
<dbReference type="Gene3D" id="3.80.10.10">
    <property type="entry name" value="Ribonuclease Inhibitor"/>
    <property type="match status" value="2"/>
</dbReference>
<dbReference type="Pfam" id="PF12937">
    <property type="entry name" value="F-box-like"/>
    <property type="match status" value="1"/>
</dbReference>
<keyword evidence="5" id="KW-1185">Reference proteome</keyword>
<dbReference type="InterPro" id="IPR032675">
    <property type="entry name" value="LRR_dom_sf"/>
</dbReference>
<dbReference type="PROSITE" id="PS50181">
    <property type="entry name" value="FBOX"/>
    <property type="match status" value="1"/>
</dbReference>
<keyword evidence="1" id="KW-0833">Ubl conjugation pathway</keyword>
<dbReference type="SMART" id="SM00367">
    <property type="entry name" value="LRR_CC"/>
    <property type="match status" value="6"/>
</dbReference>
<evidence type="ECO:0000313" key="4">
    <source>
        <dbReference type="EnsemblMetazoa" id="CapteP197887"/>
    </source>
</evidence>
<dbReference type="EnsemblMetazoa" id="CapteT197887">
    <property type="protein sequence ID" value="CapteP197887"/>
    <property type="gene ID" value="CapteG197887"/>
</dbReference>
<dbReference type="SUPFAM" id="SSF81383">
    <property type="entry name" value="F-box domain"/>
    <property type="match status" value="1"/>
</dbReference>
<dbReference type="AlphaFoldDB" id="R7U5X7"/>
<dbReference type="GO" id="GO:0019005">
    <property type="term" value="C:SCF ubiquitin ligase complex"/>
    <property type="evidence" value="ECO:0007669"/>
    <property type="project" value="TreeGrafter"/>
</dbReference>
<dbReference type="OrthoDB" id="423607at2759"/>
<name>R7U5X7_CAPTE</name>
<reference evidence="5" key="1">
    <citation type="submission" date="2012-12" db="EMBL/GenBank/DDBJ databases">
        <authorList>
            <person name="Hellsten U."/>
            <person name="Grimwood J."/>
            <person name="Chapman J.A."/>
            <person name="Shapiro H."/>
            <person name="Aerts A."/>
            <person name="Otillar R.P."/>
            <person name="Terry A.Y."/>
            <person name="Boore J.L."/>
            <person name="Simakov O."/>
            <person name="Marletaz F."/>
            <person name="Cho S.-J."/>
            <person name="Edsinger-Gonzales E."/>
            <person name="Havlak P."/>
            <person name="Kuo D.-H."/>
            <person name="Larsson T."/>
            <person name="Lv J."/>
            <person name="Arendt D."/>
            <person name="Savage R."/>
            <person name="Osoegawa K."/>
            <person name="de Jong P."/>
            <person name="Lindberg D.R."/>
            <person name="Seaver E.C."/>
            <person name="Weisblat D.A."/>
            <person name="Putnam N.H."/>
            <person name="Grigoriev I.V."/>
            <person name="Rokhsar D.S."/>
        </authorList>
    </citation>
    <scope>NUCLEOTIDE SEQUENCE</scope>
    <source>
        <strain evidence="5">I ESC-2004</strain>
    </source>
</reference>
<dbReference type="SUPFAM" id="SSF52047">
    <property type="entry name" value="RNI-like"/>
    <property type="match status" value="2"/>
</dbReference>
<dbReference type="PANTHER" id="PTHR13318">
    <property type="entry name" value="PARTNER OF PAIRED, ISOFORM B-RELATED"/>
    <property type="match status" value="1"/>
</dbReference>
<evidence type="ECO:0000313" key="5">
    <source>
        <dbReference type="Proteomes" id="UP000014760"/>
    </source>
</evidence>
<reference evidence="4" key="3">
    <citation type="submission" date="2015-06" db="UniProtKB">
        <authorList>
            <consortium name="EnsemblMetazoa"/>
        </authorList>
    </citation>
    <scope>IDENTIFICATION</scope>
</reference>
<evidence type="ECO:0000256" key="1">
    <source>
        <dbReference type="ARBA" id="ARBA00022786"/>
    </source>
</evidence>
<dbReference type="Proteomes" id="UP000014760">
    <property type="component" value="Unassembled WGS sequence"/>
</dbReference>
<dbReference type="InterPro" id="IPR001611">
    <property type="entry name" value="Leu-rich_rpt"/>
</dbReference>
<evidence type="ECO:0000259" key="2">
    <source>
        <dbReference type="PROSITE" id="PS50181"/>
    </source>
</evidence>
<proteinExistence type="predicted"/>
<organism evidence="3">
    <name type="scientific">Capitella teleta</name>
    <name type="common">Polychaete worm</name>
    <dbReference type="NCBI Taxonomy" id="283909"/>
    <lineage>
        <taxon>Eukaryota</taxon>
        <taxon>Metazoa</taxon>
        <taxon>Spiralia</taxon>
        <taxon>Lophotrochozoa</taxon>
        <taxon>Annelida</taxon>
        <taxon>Polychaeta</taxon>
        <taxon>Sedentaria</taxon>
        <taxon>Scolecida</taxon>
        <taxon>Capitellidae</taxon>
        <taxon>Capitella</taxon>
    </lineage>
</organism>
<dbReference type="Gene3D" id="1.20.1280.50">
    <property type="match status" value="1"/>
</dbReference>
<dbReference type="HOGENOM" id="CLU_438919_0_0_1"/>
<accession>R7U5X7</accession>